<protein>
    <recommendedName>
        <fullName evidence="3">PPM-type phosphatase domain-containing protein</fullName>
    </recommendedName>
</protein>
<dbReference type="PANTHER" id="PTHR23202">
    <property type="entry name" value="WASP INTERACTING PROTEIN-RELATED"/>
    <property type="match status" value="1"/>
</dbReference>
<dbReference type="RefSeq" id="WP_344718430.1">
    <property type="nucleotide sequence ID" value="NZ_BAAAYG010000003.1"/>
</dbReference>
<feature type="compositionally biased region" description="Low complexity" evidence="1">
    <location>
        <begin position="284"/>
        <end position="304"/>
    </location>
</feature>
<keyword evidence="5" id="KW-1185">Reference proteome</keyword>
<keyword evidence="2" id="KW-0472">Membrane</keyword>
<dbReference type="PANTHER" id="PTHR23202:SF119">
    <property type="entry name" value="TWENTY-FOUR, ISOFORM B"/>
    <property type="match status" value="1"/>
</dbReference>
<dbReference type="Pfam" id="PF13672">
    <property type="entry name" value="PP2C_2"/>
    <property type="match status" value="1"/>
</dbReference>
<feature type="region of interest" description="Disordered" evidence="1">
    <location>
        <begin position="408"/>
        <end position="490"/>
    </location>
</feature>
<evidence type="ECO:0000313" key="4">
    <source>
        <dbReference type="EMBL" id="GAA3281857.1"/>
    </source>
</evidence>
<evidence type="ECO:0000313" key="5">
    <source>
        <dbReference type="Proteomes" id="UP001501736"/>
    </source>
</evidence>
<feature type="compositionally biased region" description="Basic and acidic residues" evidence="1">
    <location>
        <begin position="467"/>
        <end position="485"/>
    </location>
</feature>
<dbReference type="InterPro" id="IPR036457">
    <property type="entry name" value="PPM-type-like_dom_sf"/>
</dbReference>
<feature type="region of interest" description="Disordered" evidence="1">
    <location>
        <begin position="607"/>
        <end position="682"/>
    </location>
</feature>
<dbReference type="EMBL" id="BAAAYG010000003">
    <property type="protein sequence ID" value="GAA3281857.1"/>
    <property type="molecule type" value="Genomic_DNA"/>
</dbReference>
<accession>A0ABP6RE86</accession>
<feature type="domain" description="PPM-type phosphatase" evidence="3">
    <location>
        <begin position="6"/>
        <end position="237"/>
    </location>
</feature>
<comment type="caution">
    <text evidence="4">The sequence shown here is derived from an EMBL/GenBank/DDBJ whole genome shotgun (WGS) entry which is preliminary data.</text>
</comment>
<feature type="compositionally biased region" description="Gly residues" evidence="1">
    <location>
        <begin position="419"/>
        <end position="432"/>
    </location>
</feature>
<evidence type="ECO:0000259" key="3">
    <source>
        <dbReference type="PROSITE" id="PS51746"/>
    </source>
</evidence>
<dbReference type="InterPro" id="IPR001932">
    <property type="entry name" value="PPM-type_phosphatase-like_dom"/>
</dbReference>
<dbReference type="SMART" id="SM00331">
    <property type="entry name" value="PP2C_SIG"/>
    <property type="match status" value="1"/>
</dbReference>
<feature type="compositionally biased region" description="Polar residues" evidence="1">
    <location>
        <begin position="654"/>
        <end position="672"/>
    </location>
</feature>
<keyword evidence="2" id="KW-1133">Transmembrane helix</keyword>
<dbReference type="Proteomes" id="UP001501736">
    <property type="component" value="Unassembled WGS sequence"/>
</dbReference>
<reference evidence="5" key="1">
    <citation type="journal article" date="2019" name="Int. J. Syst. Evol. Microbiol.">
        <title>The Global Catalogue of Microorganisms (GCM) 10K type strain sequencing project: providing services to taxonomists for standard genome sequencing and annotation.</title>
        <authorList>
            <consortium name="The Broad Institute Genomics Platform"/>
            <consortium name="The Broad Institute Genome Sequencing Center for Infectious Disease"/>
            <person name="Wu L."/>
            <person name="Ma J."/>
        </authorList>
    </citation>
    <scope>NUCLEOTIDE SEQUENCE [LARGE SCALE GENOMIC DNA]</scope>
    <source>
        <strain evidence="5">JCM 11483</strain>
    </source>
</reference>
<dbReference type="SMART" id="SM00332">
    <property type="entry name" value="PP2Cc"/>
    <property type="match status" value="1"/>
</dbReference>
<keyword evidence="2" id="KW-0812">Transmembrane</keyword>
<dbReference type="SUPFAM" id="SSF81606">
    <property type="entry name" value="PP2C-like"/>
    <property type="match status" value="1"/>
</dbReference>
<feature type="transmembrane region" description="Helical" evidence="2">
    <location>
        <begin position="514"/>
        <end position="537"/>
    </location>
</feature>
<dbReference type="Gene3D" id="3.60.40.10">
    <property type="entry name" value="PPM-type phosphatase domain"/>
    <property type="match status" value="1"/>
</dbReference>
<feature type="compositionally biased region" description="Low complexity" evidence="1">
    <location>
        <begin position="433"/>
        <end position="456"/>
    </location>
</feature>
<sequence>MSLVFRFAARSDAGAVRPKNDDSGYAGRYFAVVADGMGGHAGGDVASASTVLDLAHLDTHGFADPDTVLPDEIQTANAFLSKLVGENPKLAGMGTTITSLLVTGDRLQFAHIGDSRAYRLKKGRFRQVSKDHTFVQRLVDEGRLNPDEAEFHPHKNVLMRVLGDVDASPELDITSFPLEAGERWLLCSDGLNAVVSDRLIEQKLRSPQSLESIVEELVDLTIEGGAPDNVTVLCVEVVEAGEGDLTPSRGLPLSRRAVAAAGRSPGDEEADVGLARSGLDDAAHPVAEPSEPSESAEPAESAAAADDETGGEASSETMELVPVVNAGALAGHAPDADDELSPLSAAMLDQSHRARPHLLVGAAAQATETGMIPVVPRNVDEHPMAVLLNGQPLIPVRHTYSEMLDEHRTGAGAQAGAEGESGAGAGEEGASGDGAADAPADASDAAAAGATATAGEHSPGTGETSGADERGAESRHDDADRHDDLDSLDSLDSLDEEEIALAAGATTQRRRRAWFLPTFVTLLALLLAAVLFLGYVWTQTQYYIGEEDGEVAVFNGVSQSLGPIRLSEADEHVDIAVDDLSPYHQERVRRGIPADDRRHAESIVAQLRGTLPEDAPGAEDPDRGQDGDRDAEDSESGGADGTDGSDSPSEESTGDGSASPSETQDGQTSAQGADSRDGGDHG</sequence>
<feature type="region of interest" description="Disordered" evidence="1">
    <location>
        <begin position="282"/>
        <end position="316"/>
    </location>
</feature>
<dbReference type="PROSITE" id="PS51746">
    <property type="entry name" value="PPM_2"/>
    <property type="match status" value="1"/>
</dbReference>
<organism evidence="4 5">
    <name type="scientific">Nesterenkonia halobia</name>
    <dbReference type="NCBI Taxonomy" id="37922"/>
    <lineage>
        <taxon>Bacteria</taxon>
        <taxon>Bacillati</taxon>
        <taxon>Actinomycetota</taxon>
        <taxon>Actinomycetes</taxon>
        <taxon>Micrococcales</taxon>
        <taxon>Micrococcaceae</taxon>
        <taxon>Nesterenkonia</taxon>
    </lineage>
</organism>
<dbReference type="CDD" id="cd00143">
    <property type="entry name" value="PP2Cc"/>
    <property type="match status" value="1"/>
</dbReference>
<evidence type="ECO:0000256" key="2">
    <source>
        <dbReference type="SAM" id="Phobius"/>
    </source>
</evidence>
<proteinExistence type="predicted"/>
<evidence type="ECO:0000256" key="1">
    <source>
        <dbReference type="SAM" id="MobiDB-lite"/>
    </source>
</evidence>
<gene>
    <name evidence="4" type="ORF">GCM10020260_08020</name>
</gene>
<name>A0ABP6RE86_9MICC</name>